<reference evidence="2" key="1">
    <citation type="submission" date="2016-06" db="EMBL/GenBank/DDBJ databases">
        <title>Draft Genome sequence of the fungus Inonotus baumii.</title>
        <authorList>
            <person name="Zhu H."/>
            <person name="Lin W."/>
        </authorList>
    </citation>
    <scope>NUCLEOTIDE SEQUENCE</scope>
    <source>
        <strain evidence="2">821</strain>
    </source>
</reference>
<accession>A0A9Q5HWX5</accession>
<dbReference type="InterPro" id="IPR030395">
    <property type="entry name" value="GP_PDE_dom"/>
</dbReference>
<dbReference type="Gene3D" id="3.20.20.190">
    <property type="entry name" value="Phosphatidylinositol (PI) phosphodiesterase"/>
    <property type="match status" value="1"/>
</dbReference>
<protein>
    <recommendedName>
        <fullName evidence="1">GP-PDE domain-containing protein</fullName>
    </recommendedName>
</protein>
<dbReference type="InterPro" id="IPR017946">
    <property type="entry name" value="PLC-like_Pdiesterase_TIM-brl"/>
</dbReference>
<evidence type="ECO:0000259" key="1">
    <source>
        <dbReference type="PROSITE" id="PS51704"/>
    </source>
</evidence>
<dbReference type="PANTHER" id="PTHR43805">
    <property type="entry name" value="GLYCEROPHOSPHORYL DIESTER PHOSPHODIESTERASE"/>
    <property type="match status" value="1"/>
</dbReference>
<comment type="caution">
    <text evidence="2">The sequence shown here is derived from an EMBL/GenBank/DDBJ whole genome shotgun (WGS) entry which is preliminary data.</text>
</comment>
<dbReference type="GO" id="GO:0006629">
    <property type="term" value="P:lipid metabolic process"/>
    <property type="evidence" value="ECO:0007669"/>
    <property type="project" value="InterPro"/>
</dbReference>
<name>A0A9Q5HWX5_SANBA</name>
<evidence type="ECO:0000313" key="2">
    <source>
        <dbReference type="EMBL" id="OCB87523.1"/>
    </source>
</evidence>
<dbReference type="EMBL" id="LNZH02000191">
    <property type="protein sequence ID" value="OCB87523.1"/>
    <property type="molecule type" value="Genomic_DNA"/>
</dbReference>
<dbReference type="PROSITE" id="PS51704">
    <property type="entry name" value="GP_PDE"/>
    <property type="match status" value="1"/>
</dbReference>
<gene>
    <name evidence="2" type="ORF">A7U60_g5428</name>
</gene>
<dbReference type="SUPFAM" id="SSF51695">
    <property type="entry name" value="PLC-like phosphodiesterases"/>
    <property type="match status" value="1"/>
</dbReference>
<dbReference type="GO" id="GO:0008081">
    <property type="term" value="F:phosphoric diester hydrolase activity"/>
    <property type="evidence" value="ECO:0007669"/>
    <property type="project" value="InterPro"/>
</dbReference>
<evidence type="ECO:0000313" key="3">
    <source>
        <dbReference type="Proteomes" id="UP000757232"/>
    </source>
</evidence>
<feature type="domain" description="GP-PDE" evidence="1">
    <location>
        <begin position="527"/>
        <end position="786"/>
    </location>
</feature>
<dbReference type="AlphaFoldDB" id="A0A9Q5HWX5"/>
<dbReference type="Pfam" id="PF03009">
    <property type="entry name" value="GDPD"/>
    <property type="match status" value="1"/>
</dbReference>
<dbReference type="CDD" id="cd08570">
    <property type="entry name" value="GDPD_YPL206cp_fungi"/>
    <property type="match status" value="1"/>
</dbReference>
<keyword evidence="3" id="KW-1185">Reference proteome</keyword>
<dbReference type="OrthoDB" id="1058301at2759"/>
<dbReference type="PANTHER" id="PTHR43805:SF1">
    <property type="entry name" value="GP-PDE DOMAIN-CONTAINING PROTEIN"/>
    <property type="match status" value="1"/>
</dbReference>
<dbReference type="Proteomes" id="UP000757232">
    <property type="component" value="Unassembled WGS sequence"/>
</dbReference>
<organism evidence="2 3">
    <name type="scientific">Sanghuangporus baumii</name>
    <name type="common">Phellinus baumii</name>
    <dbReference type="NCBI Taxonomy" id="108892"/>
    <lineage>
        <taxon>Eukaryota</taxon>
        <taxon>Fungi</taxon>
        <taxon>Dikarya</taxon>
        <taxon>Basidiomycota</taxon>
        <taxon>Agaricomycotina</taxon>
        <taxon>Agaricomycetes</taxon>
        <taxon>Hymenochaetales</taxon>
        <taxon>Hymenochaetaceae</taxon>
        <taxon>Sanghuangporus</taxon>
    </lineage>
</organism>
<sequence>MSTASLPSYHFAPRDTEHLLASRPRVRGPQGNFVKNSRSGGVVLRLNNQQNNATLPEYGRGGILEGTVELKNPESIQSVEVKIEGSLRLKEIAEGGTNNSSLCLDVQSLWSRDDSDGRCSESLPFILTLPMTYSDGKATYPLPPTYEAHLSGVPGFTANIDYEVSATVTRRKVSLFGVANTTISTPIIVRSRSRPGLPLPTPLTNNFTHPSAIHDEDWAFHRGTIKAKAPRGNDIDVRLYLPALHVFSTTDPIPFHLFLLSSAFSLASYLPYAPAVARASGSPSGQGSNSDVSRPGVTRIQLLRQTSVDVRSITKRTMPVRGNNTDIWKTVQIGEGVFRRHGTDAKRASLGGGQDWAAWSGEIIVDRNVKIGGFRASGLNVKDFIVLSMHPPDPAKSPFTDVRLVVPIKLATDPWSADEYGPDVGIAGYSDSDPALDDHEPPELSYDFILSLPFLSIFYISSLVVANAQYSGPLSEPVALSLSLPATYLSSHSRFSSQHLVIGFFSTGIVMTALTSKVLAEGIQRLPDCWGHRGASAVYPENTLASFERAIRDGSEGIESDVHISLDNVVIMFHDPSLDRTTNMTGMIRENKWYGPEGMEHARTKKQPTQSIPTFVEAVELLMKKENRHVVFDVDCKVYNEPIRLFTLMHEIISSHENWETDLAPRIVLGLWHPKFIEPAKEILPYCRRSHIGKSPYIARKFFWEGCDAFSISFGALQTFEGEKLVTRFAAAVLGSFLYRFRKQCKAAAKKLMVWTVNDQRQMMECIRWEVDAVITDVTKNFLEFRASVEADYAKAYAENGRLFMWTRLNYYLPMQILDWKLTQSYLETAGGPFSSYEAPSGAAPIPAAVSA</sequence>
<proteinExistence type="predicted"/>